<dbReference type="EMBL" id="MU004182">
    <property type="protein sequence ID" value="KAF2501477.1"/>
    <property type="molecule type" value="Genomic_DNA"/>
</dbReference>
<evidence type="ECO:0000313" key="3">
    <source>
        <dbReference type="EMBL" id="KAF2501477.1"/>
    </source>
</evidence>
<accession>A0A6A6RDG5</accession>
<keyword evidence="2" id="KW-0812">Transmembrane</keyword>
<feature type="region of interest" description="Disordered" evidence="1">
    <location>
        <begin position="98"/>
        <end position="124"/>
    </location>
</feature>
<dbReference type="Proteomes" id="UP000799750">
    <property type="component" value="Unassembled WGS sequence"/>
</dbReference>
<gene>
    <name evidence="3" type="ORF">BU16DRAFT_200948</name>
</gene>
<keyword evidence="2" id="KW-0472">Membrane</keyword>
<protein>
    <submittedName>
        <fullName evidence="3">Uncharacterized protein</fullName>
    </submittedName>
</protein>
<reference evidence="3" key="1">
    <citation type="journal article" date="2020" name="Stud. Mycol.">
        <title>101 Dothideomycetes genomes: a test case for predicting lifestyles and emergence of pathogens.</title>
        <authorList>
            <person name="Haridas S."/>
            <person name="Albert R."/>
            <person name="Binder M."/>
            <person name="Bloem J."/>
            <person name="Labutti K."/>
            <person name="Salamov A."/>
            <person name="Andreopoulos B."/>
            <person name="Baker S."/>
            <person name="Barry K."/>
            <person name="Bills G."/>
            <person name="Bluhm B."/>
            <person name="Cannon C."/>
            <person name="Castanera R."/>
            <person name="Culley D."/>
            <person name="Daum C."/>
            <person name="Ezra D."/>
            <person name="Gonzalez J."/>
            <person name="Henrissat B."/>
            <person name="Kuo A."/>
            <person name="Liang C."/>
            <person name="Lipzen A."/>
            <person name="Lutzoni F."/>
            <person name="Magnuson J."/>
            <person name="Mondo S."/>
            <person name="Nolan M."/>
            <person name="Ohm R."/>
            <person name="Pangilinan J."/>
            <person name="Park H.-J."/>
            <person name="Ramirez L."/>
            <person name="Alfaro M."/>
            <person name="Sun H."/>
            <person name="Tritt A."/>
            <person name="Yoshinaga Y."/>
            <person name="Zwiers L.-H."/>
            <person name="Turgeon B."/>
            <person name="Goodwin S."/>
            <person name="Spatafora J."/>
            <person name="Crous P."/>
            <person name="Grigoriev I."/>
        </authorList>
    </citation>
    <scope>NUCLEOTIDE SEQUENCE</scope>
    <source>
        <strain evidence="3">CBS 269.34</strain>
    </source>
</reference>
<feature type="compositionally biased region" description="Low complexity" evidence="1">
    <location>
        <begin position="102"/>
        <end position="124"/>
    </location>
</feature>
<feature type="transmembrane region" description="Helical" evidence="2">
    <location>
        <begin position="65"/>
        <end position="89"/>
    </location>
</feature>
<evidence type="ECO:0000256" key="1">
    <source>
        <dbReference type="SAM" id="MobiDB-lite"/>
    </source>
</evidence>
<evidence type="ECO:0000313" key="4">
    <source>
        <dbReference type="Proteomes" id="UP000799750"/>
    </source>
</evidence>
<dbReference type="OrthoDB" id="4508658at2759"/>
<dbReference type="AlphaFoldDB" id="A0A6A6RDG5"/>
<sequence length="292" mass="29481">MSGSKLPQALEQPGLEYYPGHHAAYPQPQYLAPPTYAATKEGESGGLGDRTSNKTTILGLRRTTFWLLAVLALVVIAAAVGGGVGGSLAAKNAKSNSDKVVIPSPSSSGTINSASTATSSSSFSSTINSASTATTAALSSSSLSPSTSSTIGSATTATAAPSPIAGTACTSSDTYCGWYLGDDLGWSDYTSTALYYCNAGGLSVNLLSECVGSQCEGPTAHCGTTANAPPSPVAGTACRSSFTYCGWYLGNDLGWSNYVSEALYYCNADGVSVSLLSECVNSQCEGPVAHCG</sequence>
<evidence type="ECO:0000256" key="2">
    <source>
        <dbReference type="SAM" id="Phobius"/>
    </source>
</evidence>
<keyword evidence="2" id="KW-1133">Transmembrane helix</keyword>
<proteinExistence type="predicted"/>
<keyword evidence="4" id="KW-1185">Reference proteome</keyword>
<organism evidence="3 4">
    <name type="scientific">Lophium mytilinum</name>
    <dbReference type="NCBI Taxonomy" id="390894"/>
    <lineage>
        <taxon>Eukaryota</taxon>
        <taxon>Fungi</taxon>
        <taxon>Dikarya</taxon>
        <taxon>Ascomycota</taxon>
        <taxon>Pezizomycotina</taxon>
        <taxon>Dothideomycetes</taxon>
        <taxon>Pleosporomycetidae</taxon>
        <taxon>Mytilinidiales</taxon>
        <taxon>Mytilinidiaceae</taxon>
        <taxon>Lophium</taxon>
    </lineage>
</organism>
<name>A0A6A6RDG5_9PEZI</name>